<name>A0ABW3F738_9PROT</name>
<sequence length="289" mass="32311">MIKKDFILFTTCEPVNEARVAELKRLMNSVDKSFNADGISAIHVILLQSTTQIPFETEPYLQTGARHFLTIDRRVSLSKARNIMIEFAISNALLDQAELCAFPDDDAWYPDGFMKQTTSYFSLNKNQDILITKYGSKPISNPNFDELKKTVTIQPSSFIRNTSSNTLFIRTALVKSVGLFDEKLGLGAEINGGEDLDYGLRAFCLSNKPIAFFPEVLVGHRDPMRWVVSKYYSGSLYAIGKSASSSPKLAFQFIRKIAVGIYLVITNQLAFTEFRKGTMQAIKAAVNKG</sequence>
<reference evidence="2" key="1">
    <citation type="journal article" date="2019" name="Int. J. Syst. Evol. Microbiol.">
        <title>The Global Catalogue of Microorganisms (GCM) 10K type strain sequencing project: providing services to taxonomists for standard genome sequencing and annotation.</title>
        <authorList>
            <consortium name="The Broad Institute Genomics Platform"/>
            <consortium name="The Broad Institute Genome Sequencing Center for Infectious Disease"/>
            <person name="Wu L."/>
            <person name="Ma J."/>
        </authorList>
    </citation>
    <scope>NUCLEOTIDE SEQUENCE [LARGE SCALE GENOMIC DNA]</scope>
    <source>
        <strain evidence="2">CCUG 58412</strain>
    </source>
</reference>
<keyword evidence="2" id="KW-1185">Reference proteome</keyword>
<accession>A0ABW3F738</accession>
<evidence type="ECO:0000313" key="2">
    <source>
        <dbReference type="Proteomes" id="UP001597128"/>
    </source>
</evidence>
<organism evidence="1 2">
    <name type="scientific">Methylophilus luteus</name>
    <dbReference type="NCBI Taxonomy" id="640108"/>
    <lineage>
        <taxon>Bacteria</taxon>
        <taxon>Pseudomonadati</taxon>
        <taxon>Pseudomonadota</taxon>
        <taxon>Betaproteobacteria</taxon>
        <taxon>Nitrosomonadales</taxon>
        <taxon>Methylophilaceae</taxon>
        <taxon>Methylophilus</taxon>
    </lineage>
</organism>
<protein>
    <recommendedName>
        <fullName evidence="3">Glycosyltransferase family 2 protein</fullName>
    </recommendedName>
</protein>
<dbReference type="EMBL" id="JBHTKB010000001">
    <property type="protein sequence ID" value="MFD0912569.1"/>
    <property type="molecule type" value="Genomic_DNA"/>
</dbReference>
<dbReference type="RefSeq" id="WP_379055625.1">
    <property type="nucleotide sequence ID" value="NZ_JBHTKB010000001.1"/>
</dbReference>
<dbReference type="Gene3D" id="3.90.550.10">
    <property type="entry name" value="Spore Coat Polysaccharide Biosynthesis Protein SpsA, Chain A"/>
    <property type="match status" value="1"/>
</dbReference>
<comment type="caution">
    <text evidence="1">The sequence shown here is derived from an EMBL/GenBank/DDBJ whole genome shotgun (WGS) entry which is preliminary data.</text>
</comment>
<evidence type="ECO:0000313" key="1">
    <source>
        <dbReference type="EMBL" id="MFD0912569.1"/>
    </source>
</evidence>
<evidence type="ECO:0008006" key="3">
    <source>
        <dbReference type="Google" id="ProtNLM"/>
    </source>
</evidence>
<gene>
    <name evidence="1" type="ORF">ACFQ1Z_03315</name>
</gene>
<dbReference type="Proteomes" id="UP001597128">
    <property type="component" value="Unassembled WGS sequence"/>
</dbReference>
<dbReference type="InterPro" id="IPR029044">
    <property type="entry name" value="Nucleotide-diphossugar_trans"/>
</dbReference>
<proteinExistence type="predicted"/>
<dbReference type="SUPFAM" id="SSF53448">
    <property type="entry name" value="Nucleotide-diphospho-sugar transferases"/>
    <property type="match status" value="1"/>
</dbReference>